<dbReference type="AlphaFoldDB" id="A0A8K0NJ51"/>
<proteinExistence type="predicted"/>
<feature type="region of interest" description="Disordered" evidence="1">
    <location>
        <begin position="267"/>
        <end position="300"/>
    </location>
</feature>
<protein>
    <submittedName>
        <fullName evidence="2">Uncharacterized protein</fullName>
    </submittedName>
</protein>
<feature type="region of interest" description="Disordered" evidence="1">
    <location>
        <begin position="557"/>
        <end position="597"/>
    </location>
</feature>
<dbReference type="OrthoDB" id="5417628at2759"/>
<name>A0A8K0NJ51_9HYPO</name>
<gene>
    <name evidence="2" type="ORF">E4U42_003273</name>
</gene>
<feature type="compositionally biased region" description="Polar residues" evidence="1">
    <location>
        <begin position="282"/>
        <end position="299"/>
    </location>
</feature>
<evidence type="ECO:0000313" key="3">
    <source>
        <dbReference type="Proteomes" id="UP000811619"/>
    </source>
</evidence>
<dbReference type="Proteomes" id="UP000811619">
    <property type="component" value="Unassembled WGS sequence"/>
</dbReference>
<keyword evidence="3" id="KW-1185">Reference proteome</keyword>
<comment type="caution">
    <text evidence="2">The sequence shown here is derived from an EMBL/GenBank/DDBJ whole genome shotgun (WGS) entry which is preliminary data.</text>
</comment>
<accession>A0A8K0NJ51</accession>
<organism evidence="2 3">
    <name type="scientific">Claviceps africana</name>
    <dbReference type="NCBI Taxonomy" id="83212"/>
    <lineage>
        <taxon>Eukaryota</taxon>
        <taxon>Fungi</taxon>
        <taxon>Dikarya</taxon>
        <taxon>Ascomycota</taxon>
        <taxon>Pezizomycotina</taxon>
        <taxon>Sordariomycetes</taxon>
        <taxon>Hypocreomycetidae</taxon>
        <taxon>Hypocreales</taxon>
        <taxon>Clavicipitaceae</taxon>
        <taxon>Claviceps</taxon>
    </lineage>
</organism>
<dbReference type="EMBL" id="SRPY01000266">
    <property type="protein sequence ID" value="KAG5926474.1"/>
    <property type="molecule type" value="Genomic_DNA"/>
</dbReference>
<reference evidence="2" key="1">
    <citation type="journal article" date="2020" name="bioRxiv">
        <title>Whole genome comparisons of ergot fungi reveals the divergence and evolution of species within the genus Claviceps are the result of varying mechanisms driving genome evolution and host range expansion.</title>
        <authorList>
            <person name="Wyka S.A."/>
            <person name="Mondo S.J."/>
            <person name="Liu M."/>
            <person name="Dettman J."/>
            <person name="Nalam V."/>
            <person name="Broders K.D."/>
        </authorList>
    </citation>
    <scope>NUCLEOTIDE SEQUENCE</scope>
    <source>
        <strain evidence="2">CCC 489</strain>
    </source>
</reference>
<evidence type="ECO:0000313" key="2">
    <source>
        <dbReference type="EMBL" id="KAG5926474.1"/>
    </source>
</evidence>
<sequence length="597" mass="65885">MLLSTQPIRVRRAEQTGQATFSHEDDSFVKLSQLEAAARGLKHPNTNSIPLVTMRYEDWDILLFPKDCKVPLKEFKVSCHVVQDAESRQLGSPFGLPTLCCFVPSLPHGSPFQVSIHSWTAPVVSQFAQSFSQYPENIKFEARLFIDGRLMASTILGRKSAWPHIIAQAWAVSATAELEPLKFPSFREELLRQNWWVPADDLGRIKVVLSEGFPRDSPTNPFERIKNIIAFSFQHAPQEILEQSAIAWPNPSMWCSAPYPEHMQVPTLHCDDSDAHAHSPRRQSSTNGQPMNHSGNWTNPKLLIGNRRATHPNCGTGAYPGFRNADWYGSAAYQDYWAAMGLGMAGNLMRNGVMPRHDRMTSSDISMPDYVPLGSSGQLTDEAPAGNVAQDGDKQAVSLKVPTNTPTAVDMMGREREGVGFPMITHNTSLPSDFADSLTNSLLNQPMPMHFQHPASCPAPAADVKSRKENRGQVLHAMPPSATGHPATTTYYEHQEMRRVSQQMIVPSGSSLPIGIVDAGKAGLDGTNQICAARKCATEGEDEKTVTRAVSDKGVKRNRNFTPASSRVIDEEDEPRRASPRVRLTPFVEDDATRSVG</sequence>
<evidence type="ECO:0000256" key="1">
    <source>
        <dbReference type="SAM" id="MobiDB-lite"/>
    </source>
</evidence>